<evidence type="ECO:0000256" key="3">
    <source>
        <dbReference type="ARBA" id="ARBA00022679"/>
    </source>
</evidence>
<feature type="domain" description="Glycosyltransferase 2-like" evidence="4">
    <location>
        <begin position="14"/>
        <end position="180"/>
    </location>
</feature>
<dbReference type="PANTHER" id="PTHR43398:SF1">
    <property type="entry name" value="DOLICHOL-PHOSPHATE MANNOSYLTRANSFERASE SUBUNIT 1"/>
    <property type="match status" value="1"/>
</dbReference>
<dbReference type="InterPro" id="IPR001173">
    <property type="entry name" value="Glyco_trans_2-like"/>
</dbReference>
<keyword evidence="3" id="KW-0808">Transferase</keyword>
<dbReference type="AlphaFoldDB" id="A0A1F5E7M7"/>
<dbReference type="InterPro" id="IPR029044">
    <property type="entry name" value="Nucleotide-diphossugar_trans"/>
</dbReference>
<proteinExistence type="inferred from homology"/>
<protein>
    <recommendedName>
        <fullName evidence="4">Glycosyltransferase 2-like domain-containing protein</fullName>
    </recommendedName>
</protein>
<sequence length="248" mass="28047">MKPAKLPFKNIWLFLPCHNEEGNLKPLVNDILELHISNLQVAIIDDNSVDKTPLIADQLKKKYFPKVDVLHRKLPRGRALAGKDAFMFCLKKGADVIIEMDADFSHDPKYLPVFLKALAANRGDVILGSRFLPGGSDSDRSAFRTMVSKLSGVIFRLILGLKLTDMGSGYKVYKRKVLESIDPAHLFSQKGLAISMESIFRVVKKGYRVYEMPIVFKDRRSGVSKLSWKDFFEPVFICFQLVGRLGRA</sequence>
<dbReference type="PANTHER" id="PTHR43398">
    <property type="entry name" value="DOLICHOL-PHOSPHATE MANNOSYLTRANSFERASE SUBUNIT 1"/>
    <property type="match status" value="1"/>
</dbReference>
<gene>
    <name evidence="5" type="ORF">A2160_02955</name>
</gene>
<dbReference type="Gene3D" id="3.90.550.10">
    <property type="entry name" value="Spore Coat Polysaccharide Biosynthesis Protein SpsA, Chain A"/>
    <property type="match status" value="1"/>
</dbReference>
<dbReference type="STRING" id="1797457.A2160_02955"/>
<dbReference type="GO" id="GO:0009247">
    <property type="term" value="P:glycolipid biosynthetic process"/>
    <property type="evidence" value="ECO:0007669"/>
    <property type="project" value="TreeGrafter"/>
</dbReference>
<dbReference type="GO" id="GO:0004582">
    <property type="term" value="F:dolichyl-phosphate beta-D-mannosyltransferase activity"/>
    <property type="evidence" value="ECO:0007669"/>
    <property type="project" value="InterPro"/>
</dbReference>
<comment type="caution">
    <text evidence="5">The sequence shown here is derived from an EMBL/GenBank/DDBJ whole genome shotgun (WGS) entry which is preliminary data.</text>
</comment>
<dbReference type="Proteomes" id="UP000177006">
    <property type="component" value="Unassembled WGS sequence"/>
</dbReference>
<comment type="similarity">
    <text evidence="1">Belongs to the glycosyltransferase 2 family.</text>
</comment>
<keyword evidence="2" id="KW-0328">Glycosyltransferase</keyword>
<dbReference type="EMBL" id="MEZK01000010">
    <property type="protein sequence ID" value="OGD63407.1"/>
    <property type="molecule type" value="Genomic_DNA"/>
</dbReference>
<evidence type="ECO:0000259" key="4">
    <source>
        <dbReference type="Pfam" id="PF00535"/>
    </source>
</evidence>
<reference evidence="5 6" key="1">
    <citation type="journal article" date="2016" name="Nat. Commun.">
        <title>Thousands of microbial genomes shed light on interconnected biogeochemical processes in an aquifer system.</title>
        <authorList>
            <person name="Anantharaman K."/>
            <person name="Brown C.T."/>
            <person name="Hug L.A."/>
            <person name="Sharon I."/>
            <person name="Castelle C.J."/>
            <person name="Probst A.J."/>
            <person name="Thomas B.C."/>
            <person name="Singh A."/>
            <person name="Wilkins M.J."/>
            <person name="Karaoz U."/>
            <person name="Brodie E.L."/>
            <person name="Williams K.H."/>
            <person name="Hubbard S.S."/>
            <person name="Banfield J.F."/>
        </authorList>
    </citation>
    <scope>NUCLEOTIDE SEQUENCE [LARGE SCALE GENOMIC DNA]</scope>
</reference>
<dbReference type="GO" id="GO:0016020">
    <property type="term" value="C:membrane"/>
    <property type="evidence" value="ECO:0007669"/>
    <property type="project" value="GOC"/>
</dbReference>
<dbReference type="Pfam" id="PF00535">
    <property type="entry name" value="Glycos_transf_2"/>
    <property type="match status" value="1"/>
</dbReference>
<accession>A0A1F5E7M7</accession>
<evidence type="ECO:0000313" key="6">
    <source>
        <dbReference type="Proteomes" id="UP000177006"/>
    </source>
</evidence>
<evidence type="ECO:0000256" key="1">
    <source>
        <dbReference type="ARBA" id="ARBA00006739"/>
    </source>
</evidence>
<dbReference type="SUPFAM" id="SSF53448">
    <property type="entry name" value="Nucleotide-diphospho-sugar transferases"/>
    <property type="match status" value="1"/>
</dbReference>
<evidence type="ECO:0000313" key="5">
    <source>
        <dbReference type="EMBL" id="OGD63407.1"/>
    </source>
</evidence>
<name>A0A1F5E7M7_9BACT</name>
<dbReference type="InterPro" id="IPR039528">
    <property type="entry name" value="DPM1-like"/>
</dbReference>
<organism evidence="5 6">
    <name type="scientific">Candidatus Beckwithbacteria bacterium RBG_13_42_9</name>
    <dbReference type="NCBI Taxonomy" id="1797457"/>
    <lineage>
        <taxon>Bacteria</taxon>
        <taxon>Candidatus Beckwithiibacteriota</taxon>
    </lineage>
</organism>
<evidence type="ECO:0000256" key="2">
    <source>
        <dbReference type="ARBA" id="ARBA00022676"/>
    </source>
</evidence>